<evidence type="ECO:0000256" key="5">
    <source>
        <dbReference type="ARBA" id="ARBA00023163"/>
    </source>
</evidence>
<feature type="modified residue" description="4-aspartylphosphate" evidence="6">
    <location>
        <position position="49"/>
    </location>
</feature>
<keyword evidence="5" id="KW-0804">Transcription</keyword>
<dbReference type="SUPFAM" id="SSF52172">
    <property type="entry name" value="CheY-like"/>
    <property type="match status" value="1"/>
</dbReference>
<name>A0A1W1VBU5_PEPAS</name>
<dbReference type="PROSITE" id="PS50110">
    <property type="entry name" value="RESPONSE_REGULATORY"/>
    <property type="match status" value="1"/>
</dbReference>
<feature type="domain" description="Response regulatory" evidence="8">
    <location>
        <begin position="3"/>
        <end position="113"/>
    </location>
</feature>
<evidence type="ECO:0000256" key="3">
    <source>
        <dbReference type="ARBA" id="ARBA00023015"/>
    </source>
</evidence>
<feature type="DNA-binding region" description="OmpR/PhoB-type" evidence="7">
    <location>
        <begin position="121"/>
        <end position="217"/>
    </location>
</feature>
<keyword evidence="3" id="KW-0805">Transcription regulation</keyword>
<evidence type="ECO:0000313" key="11">
    <source>
        <dbReference type="Proteomes" id="UP000192368"/>
    </source>
</evidence>
<evidence type="ECO:0000259" key="8">
    <source>
        <dbReference type="PROSITE" id="PS50110"/>
    </source>
</evidence>
<keyword evidence="4 7" id="KW-0238">DNA-binding</keyword>
<evidence type="ECO:0000259" key="9">
    <source>
        <dbReference type="PROSITE" id="PS51755"/>
    </source>
</evidence>
<protein>
    <submittedName>
        <fullName evidence="10">DNA-binding response regulator, OmpR family, contains REC and winged-helix (WHTH) domain</fullName>
    </submittedName>
</protein>
<dbReference type="GO" id="GO:0000976">
    <property type="term" value="F:transcription cis-regulatory region binding"/>
    <property type="evidence" value="ECO:0007669"/>
    <property type="project" value="TreeGrafter"/>
</dbReference>
<evidence type="ECO:0000256" key="7">
    <source>
        <dbReference type="PROSITE-ProRule" id="PRU01091"/>
    </source>
</evidence>
<dbReference type="Gene3D" id="6.10.250.690">
    <property type="match status" value="1"/>
</dbReference>
<dbReference type="Proteomes" id="UP000192368">
    <property type="component" value="Unassembled WGS sequence"/>
</dbReference>
<dbReference type="InterPro" id="IPR001867">
    <property type="entry name" value="OmpR/PhoB-type_DNA-bd"/>
</dbReference>
<evidence type="ECO:0000256" key="6">
    <source>
        <dbReference type="PROSITE-ProRule" id="PRU00169"/>
    </source>
</evidence>
<keyword evidence="1 6" id="KW-0597">Phosphoprotein</keyword>
<keyword evidence="11" id="KW-1185">Reference proteome</keyword>
<accession>A0A1W1VBU5</accession>
<organism evidence="10 11">
    <name type="scientific">Peptoniphilus asaccharolyticus DSM 20463</name>
    <dbReference type="NCBI Taxonomy" id="573058"/>
    <lineage>
        <taxon>Bacteria</taxon>
        <taxon>Bacillati</taxon>
        <taxon>Bacillota</taxon>
        <taxon>Tissierellia</taxon>
        <taxon>Tissierellales</taxon>
        <taxon>Peptoniphilaceae</taxon>
        <taxon>Peptoniphilus</taxon>
    </lineage>
</organism>
<dbReference type="PANTHER" id="PTHR48111">
    <property type="entry name" value="REGULATOR OF RPOS"/>
    <property type="match status" value="1"/>
</dbReference>
<dbReference type="GO" id="GO:0005829">
    <property type="term" value="C:cytosol"/>
    <property type="evidence" value="ECO:0007669"/>
    <property type="project" value="TreeGrafter"/>
</dbReference>
<dbReference type="SMART" id="SM00862">
    <property type="entry name" value="Trans_reg_C"/>
    <property type="match status" value="1"/>
</dbReference>
<dbReference type="STRING" id="573058.SAMN00017477_1722"/>
<dbReference type="InterPro" id="IPR036388">
    <property type="entry name" value="WH-like_DNA-bd_sf"/>
</dbReference>
<gene>
    <name evidence="10" type="ORF">SAMN00017477_1722</name>
</gene>
<dbReference type="Gene3D" id="3.40.50.2300">
    <property type="match status" value="1"/>
</dbReference>
<dbReference type="CDD" id="cd00383">
    <property type="entry name" value="trans_reg_C"/>
    <property type="match status" value="1"/>
</dbReference>
<dbReference type="PROSITE" id="PS51755">
    <property type="entry name" value="OMPR_PHOB"/>
    <property type="match status" value="1"/>
</dbReference>
<dbReference type="Pfam" id="PF00486">
    <property type="entry name" value="Trans_reg_C"/>
    <property type="match status" value="1"/>
</dbReference>
<dbReference type="InterPro" id="IPR001789">
    <property type="entry name" value="Sig_transdc_resp-reg_receiver"/>
</dbReference>
<dbReference type="InterPro" id="IPR011006">
    <property type="entry name" value="CheY-like_superfamily"/>
</dbReference>
<dbReference type="GO" id="GO:0006355">
    <property type="term" value="P:regulation of DNA-templated transcription"/>
    <property type="evidence" value="ECO:0007669"/>
    <property type="project" value="InterPro"/>
</dbReference>
<dbReference type="InterPro" id="IPR039420">
    <property type="entry name" value="WalR-like"/>
</dbReference>
<evidence type="ECO:0000256" key="1">
    <source>
        <dbReference type="ARBA" id="ARBA00022553"/>
    </source>
</evidence>
<dbReference type="SMART" id="SM00448">
    <property type="entry name" value="REC"/>
    <property type="match status" value="1"/>
</dbReference>
<evidence type="ECO:0000313" key="10">
    <source>
        <dbReference type="EMBL" id="SMB90937.1"/>
    </source>
</evidence>
<evidence type="ECO:0000256" key="4">
    <source>
        <dbReference type="ARBA" id="ARBA00023125"/>
    </source>
</evidence>
<dbReference type="OrthoDB" id="9803564at2"/>
<evidence type="ECO:0000256" key="2">
    <source>
        <dbReference type="ARBA" id="ARBA00023012"/>
    </source>
</evidence>
<reference evidence="11" key="1">
    <citation type="submission" date="2017-04" db="EMBL/GenBank/DDBJ databases">
        <authorList>
            <person name="Varghese N."/>
            <person name="Submissions S."/>
        </authorList>
    </citation>
    <scope>NUCLEOTIDE SEQUENCE [LARGE SCALE GENOMIC DNA]</scope>
    <source>
        <strain evidence="11">DSM 20463</strain>
    </source>
</reference>
<dbReference type="Pfam" id="PF00072">
    <property type="entry name" value="Response_reg"/>
    <property type="match status" value="1"/>
</dbReference>
<dbReference type="GO" id="GO:0000156">
    <property type="term" value="F:phosphorelay response regulator activity"/>
    <property type="evidence" value="ECO:0007669"/>
    <property type="project" value="TreeGrafter"/>
</dbReference>
<proteinExistence type="predicted"/>
<sequence>MKSILIVEDDKNLNKGLMLALKDNYRTFTADSIQGALEHVSKSDLIILDMNLPDGDGLDLIEQVRKHNDQPIIVLSARNMEMDIVTAIQMGADDYITKPFSLGILLAKIERILERIDLKRNNQFTFGEMKFDFNRGEYTVKTERVHLTITEEKILYYLIQARGDIVTREMLLDKIWSTNESFIDENTLSVNVNRLRKKLEPENPIETVYGVGYKWKY</sequence>
<dbReference type="Gene3D" id="1.10.10.10">
    <property type="entry name" value="Winged helix-like DNA-binding domain superfamily/Winged helix DNA-binding domain"/>
    <property type="match status" value="1"/>
</dbReference>
<dbReference type="RefSeq" id="WP_084231262.1">
    <property type="nucleotide sequence ID" value="NZ_FWWR01000011.1"/>
</dbReference>
<dbReference type="PANTHER" id="PTHR48111:SF1">
    <property type="entry name" value="TWO-COMPONENT RESPONSE REGULATOR ORR33"/>
    <property type="match status" value="1"/>
</dbReference>
<dbReference type="GO" id="GO:0032993">
    <property type="term" value="C:protein-DNA complex"/>
    <property type="evidence" value="ECO:0007669"/>
    <property type="project" value="TreeGrafter"/>
</dbReference>
<keyword evidence="2" id="KW-0902">Two-component regulatory system</keyword>
<dbReference type="EMBL" id="FWWR01000011">
    <property type="protein sequence ID" value="SMB90937.1"/>
    <property type="molecule type" value="Genomic_DNA"/>
</dbReference>
<dbReference type="AlphaFoldDB" id="A0A1W1VBU5"/>
<feature type="domain" description="OmpR/PhoB-type" evidence="9">
    <location>
        <begin position="121"/>
        <end position="217"/>
    </location>
</feature>